<evidence type="ECO:0000313" key="1">
    <source>
        <dbReference type="EMBL" id="MBF0934781.1"/>
    </source>
</evidence>
<dbReference type="PANTHER" id="PTHR11669">
    <property type="entry name" value="REPLICATION FACTOR C / DNA POLYMERASE III GAMMA-TAU SUBUNIT"/>
    <property type="match status" value="1"/>
</dbReference>
<comment type="caution">
    <text evidence="1">The sequence shown here is derived from an EMBL/GenBank/DDBJ whole genome shotgun (WGS) entry which is preliminary data.</text>
</comment>
<reference evidence="1" key="1">
    <citation type="submission" date="2020-04" db="EMBL/GenBank/DDBJ databases">
        <title>Deep metagenomics examines the oral microbiome during advanced dental caries in children, revealing novel taxa and co-occurrences with host molecules.</title>
        <authorList>
            <person name="Baker J.L."/>
            <person name="Morton J.T."/>
            <person name="Dinis M."/>
            <person name="Alvarez R."/>
            <person name="Tran N.C."/>
            <person name="Knight R."/>
            <person name="Edlund A."/>
        </authorList>
    </citation>
    <scope>NUCLEOTIDE SEQUENCE</scope>
    <source>
        <strain evidence="1">JCVI_23_bin.16</strain>
    </source>
</reference>
<dbReference type="Gene3D" id="3.40.50.300">
    <property type="entry name" value="P-loop containing nucleotide triphosphate hydrolases"/>
    <property type="match status" value="1"/>
</dbReference>
<dbReference type="InterPro" id="IPR027417">
    <property type="entry name" value="P-loop_NTPase"/>
</dbReference>
<dbReference type="Pfam" id="PF13177">
    <property type="entry name" value="DNA_pol3_delta2"/>
    <property type="match status" value="1"/>
</dbReference>
<proteinExistence type="predicted"/>
<name>A0A929MNT3_ABIDE</name>
<accession>A0A929MNT3</accession>
<evidence type="ECO:0000313" key="2">
    <source>
        <dbReference type="Proteomes" id="UP000757900"/>
    </source>
</evidence>
<organism evidence="1 2">
    <name type="scientific">Abiotrophia defectiva</name>
    <name type="common">Streptococcus defectivus</name>
    <dbReference type="NCBI Taxonomy" id="46125"/>
    <lineage>
        <taxon>Bacteria</taxon>
        <taxon>Bacillati</taxon>
        <taxon>Bacillota</taxon>
        <taxon>Bacilli</taxon>
        <taxon>Lactobacillales</taxon>
        <taxon>Aerococcaceae</taxon>
        <taxon>Abiotrophia</taxon>
    </lineage>
</organism>
<dbReference type="EMBL" id="JABZFV010000066">
    <property type="protein sequence ID" value="MBF0934781.1"/>
    <property type="molecule type" value="Genomic_DNA"/>
</dbReference>
<protein>
    <recommendedName>
        <fullName evidence="3">DNA polymerase-3 subunit delta</fullName>
    </recommendedName>
</protein>
<sequence length="317" mass="35534">MVTYSVEALKAYFAQQVQEGHLAHAYLLTGGDMTSKRAVMTALAQDYFGTDSAGDPRTIRQRIADNQYADIYYLEAQGQTLKVDQVRELKEWLGQSPLEGRGKFAIIEQAERLNASSANALLTVLEEPVANVYLFLWSPSANLLLPTILSRVQVLHLEAPDRQAQAADWEAHGVLPVHAQILAGFREETVARWTSDYEATQFEQAIKTWNGWYRQLVMGDPMAFVALQTRLKGELTQQGGLDLADYCLRLTHQLLTKAAAYDFQGHFLTDLAKQGLPSQADLLRVNQLLLEAKQRILANVSPQLALEQCVLRFKMGR</sequence>
<dbReference type="AlphaFoldDB" id="A0A929MNT3"/>
<gene>
    <name evidence="1" type="ORF">HXK00_03940</name>
</gene>
<dbReference type="InterPro" id="IPR050238">
    <property type="entry name" value="DNA_Rep/Repair_Clamp_Loader"/>
</dbReference>
<dbReference type="Proteomes" id="UP000757900">
    <property type="component" value="Unassembled WGS sequence"/>
</dbReference>
<dbReference type="SUPFAM" id="SSF52540">
    <property type="entry name" value="P-loop containing nucleoside triphosphate hydrolases"/>
    <property type="match status" value="1"/>
</dbReference>
<evidence type="ECO:0008006" key="3">
    <source>
        <dbReference type="Google" id="ProtNLM"/>
    </source>
</evidence>
<dbReference type="PANTHER" id="PTHR11669:SF8">
    <property type="entry name" value="DNA POLYMERASE III SUBUNIT DELTA"/>
    <property type="match status" value="1"/>
</dbReference>
<dbReference type="GO" id="GO:0006261">
    <property type="term" value="P:DNA-templated DNA replication"/>
    <property type="evidence" value="ECO:0007669"/>
    <property type="project" value="TreeGrafter"/>
</dbReference>